<proteinExistence type="predicted"/>
<reference evidence="1 2" key="1">
    <citation type="journal article" date="2010" name="Nature">
        <title>Genome sequence of the palaeopolyploid soybean.</title>
        <authorList>
            <person name="Schmutz J."/>
            <person name="Cannon S.B."/>
            <person name="Schlueter J."/>
            <person name="Ma J."/>
            <person name="Mitros T."/>
            <person name="Nelson W."/>
            <person name="Hyten D.L."/>
            <person name="Song Q."/>
            <person name="Thelen J.J."/>
            <person name="Cheng J."/>
            <person name="Xu D."/>
            <person name="Hellsten U."/>
            <person name="May G.D."/>
            <person name="Yu Y."/>
            <person name="Sakurai T."/>
            <person name="Umezawa T."/>
            <person name="Bhattacharyya M.K."/>
            <person name="Sandhu D."/>
            <person name="Valliyodan B."/>
            <person name="Lindquist E."/>
            <person name="Peto M."/>
            <person name="Grant D."/>
            <person name="Shu S."/>
            <person name="Goodstein D."/>
            <person name="Barry K."/>
            <person name="Futrell-Griggs M."/>
            <person name="Abernathy B."/>
            <person name="Du J."/>
            <person name="Tian Z."/>
            <person name="Zhu L."/>
            <person name="Gill N."/>
            <person name="Joshi T."/>
            <person name="Libault M."/>
            <person name="Sethuraman A."/>
            <person name="Zhang X.-C."/>
            <person name="Shinozaki K."/>
            <person name="Nguyen H.T."/>
            <person name="Wing R.A."/>
            <person name="Cregan P."/>
            <person name="Specht J."/>
            <person name="Grimwood J."/>
            <person name="Rokhsar D."/>
            <person name="Stacey G."/>
            <person name="Shoemaker R.C."/>
            <person name="Jackson S.A."/>
        </authorList>
    </citation>
    <scope>NUCLEOTIDE SEQUENCE</scope>
    <source>
        <strain evidence="2">cv. Williams 82</strain>
        <tissue evidence="1">Callus</tissue>
    </source>
</reference>
<reference evidence="1" key="3">
    <citation type="submission" date="2018-07" db="EMBL/GenBank/DDBJ databases">
        <title>WGS assembly of Glycine max.</title>
        <authorList>
            <person name="Schmutz J."/>
            <person name="Cannon S."/>
            <person name="Schlueter J."/>
            <person name="Ma J."/>
            <person name="Mitros T."/>
            <person name="Nelson W."/>
            <person name="Hyten D."/>
            <person name="Song Q."/>
            <person name="Thelen J."/>
            <person name="Cheng J."/>
            <person name="Xu D."/>
            <person name="Hellsten U."/>
            <person name="May G."/>
            <person name="Yu Y."/>
            <person name="Sakurai T."/>
            <person name="Umezawa T."/>
            <person name="Bhattacharyya M."/>
            <person name="Sandhu D."/>
            <person name="Valliyodan B."/>
            <person name="Lindquist E."/>
            <person name="Peto M."/>
            <person name="Grant D."/>
            <person name="Shu S."/>
            <person name="Goodstein D."/>
            <person name="Barry K."/>
            <person name="Futrell-Griggs M."/>
            <person name="Abernathy B."/>
            <person name="Du J."/>
            <person name="Tian Z."/>
            <person name="Zhu L."/>
            <person name="Gill N."/>
            <person name="Joshi T."/>
            <person name="Libault M."/>
            <person name="Sethuraman A."/>
            <person name="Zhang X."/>
            <person name="Shinozaki K."/>
            <person name="Nguyen H."/>
            <person name="Wing R."/>
            <person name="Cregan P."/>
            <person name="Specht J."/>
            <person name="Grimwood J."/>
            <person name="Rokhsar D."/>
            <person name="Stacey G."/>
            <person name="Shoemaker R."/>
            <person name="Jackson S."/>
        </authorList>
    </citation>
    <scope>NUCLEOTIDE SEQUENCE</scope>
    <source>
        <tissue evidence="1">Callus</tissue>
    </source>
</reference>
<organism evidence="1">
    <name type="scientific">Glycine max</name>
    <name type="common">Soybean</name>
    <name type="synonym">Glycine hispida</name>
    <dbReference type="NCBI Taxonomy" id="3847"/>
    <lineage>
        <taxon>Eukaryota</taxon>
        <taxon>Viridiplantae</taxon>
        <taxon>Streptophyta</taxon>
        <taxon>Embryophyta</taxon>
        <taxon>Tracheophyta</taxon>
        <taxon>Spermatophyta</taxon>
        <taxon>Magnoliopsida</taxon>
        <taxon>eudicotyledons</taxon>
        <taxon>Gunneridae</taxon>
        <taxon>Pentapetalae</taxon>
        <taxon>rosids</taxon>
        <taxon>fabids</taxon>
        <taxon>Fabales</taxon>
        <taxon>Fabaceae</taxon>
        <taxon>Papilionoideae</taxon>
        <taxon>50 kb inversion clade</taxon>
        <taxon>NPAAA clade</taxon>
        <taxon>indigoferoid/millettioid clade</taxon>
        <taxon>Phaseoleae</taxon>
        <taxon>Glycine</taxon>
        <taxon>Glycine subgen. Soja</taxon>
    </lineage>
</organism>
<dbReference type="AlphaFoldDB" id="A0A0R0LFB5"/>
<dbReference type="EnsemblPlants" id="KRH74607">
    <property type="protein sequence ID" value="KRH74607"/>
    <property type="gene ID" value="GLYMA_01G031100"/>
</dbReference>
<evidence type="ECO:0000313" key="2">
    <source>
        <dbReference type="EnsemblPlants" id="KRH74607"/>
    </source>
</evidence>
<sequence>MFQHSGETVSRHLHKVLIALLKLFMEYIRPLDPLFHDSHVKIENDTQYWSFFKNAIKAIDGTHVPCVVTPSEQARFIGRKDVNLGLQIIMKFSIIITLYKFETRVQIVCAVMTIYNFIRRNAKSDIDFTCYEDENISIDSNDNYHNIVNLD</sequence>
<gene>
    <name evidence="1" type="ORF">GLYMA_01G031100</name>
</gene>
<dbReference type="InParanoid" id="A0A0R0LFB5"/>
<dbReference type="OMA" id="FTCYEDE"/>
<protein>
    <recommendedName>
        <fullName evidence="4">DDE Tnp4 domain-containing protein</fullName>
    </recommendedName>
</protein>
<keyword evidence="3" id="KW-1185">Reference proteome</keyword>
<reference evidence="2" key="2">
    <citation type="submission" date="2018-02" db="UniProtKB">
        <authorList>
            <consortium name="EnsemblPlants"/>
        </authorList>
    </citation>
    <scope>IDENTIFICATION</scope>
    <source>
        <strain evidence="2">Williams 82</strain>
    </source>
</reference>
<name>A0A0R0LFB5_SOYBN</name>
<dbReference type="EMBL" id="CM000834">
    <property type="protein sequence ID" value="KRH74607.1"/>
    <property type="molecule type" value="Genomic_DNA"/>
</dbReference>
<dbReference type="Proteomes" id="UP000008827">
    <property type="component" value="Chromosome 1"/>
</dbReference>
<accession>A0A0R0LFB5</accession>
<evidence type="ECO:0000313" key="3">
    <source>
        <dbReference type="Proteomes" id="UP000008827"/>
    </source>
</evidence>
<dbReference type="Gramene" id="KRH74607">
    <property type="protein sequence ID" value="KRH74607"/>
    <property type="gene ID" value="GLYMA_01G031100"/>
</dbReference>
<evidence type="ECO:0008006" key="4">
    <source>
        <dbReference type="Google" id="ProtNLM"/>
    </source>
</evidence>
<evidence type="ECO:0000313" key="1">
    <source>
        <dbReference type="EMBL" id="KRH74607.1"/>
    </source>
</evidence>